<reference evidence="2" key="1">
    <citation type="submission" date="2023-07" db="EMBL/GenBank/DDBJ databases">
        <title>draft genome sequence of fig (Ficus carica).</title>
        <authorList>
            <person name="Takahashi T."/>
            <person name="Nishimura K."/>
        </authorList>
    </citation>
    <scope>NUCLEOTIDE SEQUENCE</scope>
</reference>
<feature type="compositionally biased region" description="Low complexity" evidence="1">
    <location>
        <begin position="175"/>
        <end position="193"/>
    </location>
</feature>
<dbReference type="PANTHER" id="PTHR37767">
    <property type="entry name" value="HYDROXYPROLINE-RICH GLYCOPROTEIN FAMILY PROTEIN"/>
    <property type="match status" value="1"/>
</dbReference>
<sequence length="332" mass="36602">MTDMELIQTSTTTKKHVRQPPSVPFLWEVKPGIAKKDWKPDFPSVSSATMVPPVKHIASVPFIWEEKPGTPLPSFSQPSQESINTLLSLPPIDTYLCKDVDVFEDGDDESSGEEDDGEDEEQSLYKLDLKTFGSETDDSYCSAPSLLANCLVSSVAISTAVPAQNVSLAKEKSGPLESPSSPSSEMESSTSSYATGTSSLVGSSFLECLFPLYPPKSGFLEKAGNPDPPLTPPPQRWNQNFNNESNGIHEGSFWVLHISKWHQDDRGIARQEKAIATTETHVMKTFEMCSMVYLTISTNHLATLPLEIWDQVEPLGFHACRSLIWEDSMPKS</sequence>
<dbReference type="AlphaFoldDB" id="A0AA88A843"/>
<dbReference type="Proteomes" id="UP001187192">
    <property type="component" value="Unassembled WGS sequence"/>
</dbReference>
<dbReference type="Pfam" id="PF05097">
    <property type="entry name" value="DUF688"/>
    <property type="match status" value="1"/>
</dbReference>
<evidence type="ECO:0000313" key="3">
    <source>
        <dbReference type="Proteomes" id="UP001187192"/>
    </source>
</evidence>
<evidence type="ECO:0000313" key="2">
    <source>
        <dbReference type="EMBL" id="GMN40888.1"/>
    </source>
</evidence>
<name>A0AA88A843_FICCA</name>
<comment type="caution">
    <text evidence="2">The sequence shown here is derived from an EMBL/GenBank/DDBJ whole genome shotgun (WGS) entry which is preliminary data.</text>
</comment>
<organism evidence="2 3">
    <name type="scientific">Ficus carica</name>
    <name type="common">Common fig</name>
    <dbReference type="NCBI Taxonomy" id="3494"/>
    <lineage>
        <taxon>Eukaryota</taxon>
        <taxon>Viridiplantae</taxon>
        <taxon>Streptophyta</taxon>
        <taxon>Embryophyta</taxon>
        <taxon>Tracheophyta</taxon>
        <taxon>Spermatophyta</taxon>
        <taxon>Magnoliopsida</taxon>
        <taxon>eudicotyledons</taxon>
        <taxon>Gunneridae</taxon>
        <taxon>Pentapetalae</taxon>
        <taxon>rosids</taxon>
        <taxon>fabids</taxon>
        <taxon>Rosales</taxon>
        <taxon>Moraceae</taxon>
        <taxon>Ficeae</taxon>
        <taxon>Ficus</taxon>
    </lineage>
</organism>
<protein>
    <submittedName>
        <fullName evidence="2">Uncharacterized protein</fullName>
    </submittedName>
</protein>
<dbReference type="PANTHER" id="PTHR37767:SF1">
    <property type="entry name" value="HYDROXYPROLINE-RICH GLYCOPROTEIN FAMILY PROTEIN"/>
    <property type="match status" value="1"/>
</dbReference>
<evidence type="ECO:0000256" key="1">
    <source>
        <dbReference type="SAM" id="MobiDB-lite"/>
    </source>
</evidence>
<proteinExistence type="predicted"/>
<accession>A0AA88A843</accession>
<feature type="region of interest" description="Disordered" evidence="1">
    <location>
        <begin position="103"/>
        <end position="122"/>
    </location>
</feature>
<gene>
    <name evidence="2" type="ORF">TIFTF001_010107</name>
</gene>
<keyword evidence="3" id="KW-1185">Reference proteome</keyword>
<dbReference type="EMBL" id="BTGU01000012">
    <property type="protein sequence ID" value="GMN40888.1"/>
    <property type="molecule type" value="Genomic_DNA"/>
</dbReference>
<feature type="region of interest" description="Disordered" evidence="1">
    <location>
        <begin position="167"/>
        <end position="193"/>
    </location>
</feature>
<dbReference type="InterPro" id="IPR007789">
    <property type="entry name" value="DUF688"/>
</dbReference>